<organism evidence="4 5">
    <name type="scientific">Aquimarina hainanensis</name>
    <dbReference type="NCBI Taxonomy" id="1578017"/>
    <lineage>
        <taxon>Bacteria</taxon>
        <taxon>Pseudomonadati</taxon>
        <taxon>Bacteroidota</taxon>
        <taxon>Flavobacteriia</taxon>
        <taxon>Flavobacteriales</taxon>
        <taxon>Flavobacteriaceae</taxon>
        <taxon>Aquimarina</taxon>
    </lineage>
</organism>
<dbReference type="Pfam" id="PF00629">
    <property type="entry name" value="MAM"/>
    <property type="match status" value="1"/>
</dbReference>
<keyword evidence="5" id="KW-1185">Reference proteome</keyword>
<dbReference type="NCBIfam" id="TIGR04183">
    <property type="entry name" value="Por_Secre_tail"/>
    <property type="match status" value="1"/>
</dbReference>
<reference evidence="5" key="1">
    <citation type="journal article" date="2019" name="Int. J. Syst. Evol. Microbiol.">
        <title>The Global Catalogue of Microorganisms (GCM) 10K type strain sequencing project: providing services to taxonomists for standard genome sequencing and annotation.</title>
        <authorList>
            <consortium name="The Broad Institute Genomics Platform"/>
            <consortium name="The Broad Institute Genome Sequencing Center for Infectious Disease"/>
            <person name="Wu L."/>
            <person name="Ma J."/>
        </authorList>
    </citation>
    <scope>NUCLEOTIDE SEQUENCE [LARGE SCALE GENOMIC DNA]</scope>
    <source>
        <strain evidence="5">KCTC 42423</strain>
    </source>
</reference>
<comment type="caution">
    <text evidence="4">The sequence shown here is derived from an EMBL/GenBank/DDBJ whole genome shotgun (WGS) entry which is preliminary data.</text>
</comment>
<dbReference type="RefSeq" id="WP_378257151.1">
    <property type="nucleotide sequence ID" value="NZ_JBHSJV010000001.1"/>
</dbReference>
<sequence>MKNYLLLIVMLMTVTISAQNPKEDYAQKPMIIADEFKLDESTSHPYTTAKSGKQILYQKEFYSAKASYVKLYFKNFDLAPGDYVEIYSPNNGETKIYGQKGKIIDEQMTMISDFWTQAIFEDKIIVTLYSFGQSDKHYGFDITKVAYGYTSEKLEKILGQKSICNSDNKEPIACYQGTEMFAKGEAVSKLIIGGRSLCTGWLLGCEGNLMTNNHCIGSASAAQNVDVIFNYRKDGCSGSANATSETVATSASFIMTDSGLDFTLLKLPVNPTQKYGYLSLSSVAPAKGDRIYIPQHPGGRRKEISVKSDRDGDTNGFSRVYAVSNSGGQTVRYYADTEGGSSGSPVIKYDSHLVVAIHNTGGCPNGSYGRSDAIIAKIGNRMPNCGVDNGGTPIDDCKTTVNSFPYVQSFENTIGNWTQSTTDDFNWSVQTGATPSRDTGPSAANAGSHYVYMETSSPNYPNKKAILTSPCFDLKGKNTASLSFAYHMYGANTMGSLQLEASIDDGKTWNSIWSKSGNQGNAWNNASVNLASYLGKVVKLRFNGVSGTTWQGDMAIDNFKLSTDSSGGNQYKVTLAITLDNYPEETSWDIKNSAGQVVASGGTYGSEPDGSSISISENLDAGCYSLTFKDSYGDGICCSYGNGSYTLTDQNGQTLASGGNFGASETKNFCVGGARESTETEETVILERTDVAKETLTAAMSLYPNPAINHIQIQLAAKRTTATSYSILDLSGKTVQQGNFEKTIPVEHLKPGLYMIKIHVSGSTHTASFIKK</sequence>
<name>A0ABW5N5F9_9FLAO</name>
<dbReference type="PROSITE" id="PS50060">
    <property type="entry name" value="MAM_2"/>
    <property type="match status" value="1"/>
</dbReference>
<dbReference type="InterPro" id="IPR013320">
    <property type="entry name" value="ConA-like_dom_sf"/>
</dbReference>
<evidence type="ECO:0000259" key="3">
    <source>
        <dbReference type="PROSITE" id="PS50060"/>
    </source>
</evidence>
<dbReference type="InterPro" id="IPR026444">
    <property type="entry name" value="Secre_tail"/>
</dbReference>
<feature type="domain" description="MAM" evidence="3">
    <location>
        <begin position="409"/>
        <end position="568"/>
    </location>
</feature>
<feature type="signal peptide" evidence="2">
    <location>
        <begin position="1"/>
        <end position="18"/>
    </location>
</feature>
<evidence type="ECO:0000256" key="2">
    <source>
        <dbReference type="SAM" id="SignalP"/>
    </source>
</evidence>
<dbReference type="Gene3D" id="2.60.120.200">
    <property type="match status" value="1"/>
</dbReference>
<evidence type="ECO:0000313" key="5">
    <source>
        <dbReference type="Proteomes" id="UP001597459"/>
    </source>
</evidence>
<proteinExistence type="predicted"/>
<dbReference type="InterPro" id="IPR000998">
    <property type="entry name" value="MAM_dom"/>
</dbReference>
<accession>A0ABW5N5F9</accession>
<dbReference type="EMBL" id="JBHULX010000004">
    <property type="protein sequence ID" value="MFD2590792.1"/>
    <property type="molecule type" value="Genomic_DNA"/>
</dbReference>
<dbReference type="Pfam" id="PF13365">
    <property type="entry name" value="Trypsin_2"/>
    <property type="match status" value="1"/>
</dbReference>
<dbReference type="Pfam" id="PF18962">
    <property type="entry name" value="Por_Secre_tail"/>
    <property type="match status" value="1"/>
</dbReference>
<dbReference type="PANTHER" id="PTHR36234">
    <property type="entry name" value="LYSYL ENDOPEPTIDASE"/>
    <property type="match status" value="1"/>
</dbReference>
<dbReference type="CDD" id="cd06263">
    <property type="entry name" value="MAM"/>
    <property type="match status" value="1"/>
</dbReference>
<dbReference type="Gene3D" id="2.40.10.10">
    <property type="entry name" value="Trypsin-like serine proteases"/>
    <property type="match status" value="2"/>
</dbReference>
<dbReference type="InterPro" id="IPR009003">
    <property type="entry name" value="Peptidase_S1_PA"/>
</dbReference>
<dbReference type="InterPro" id="IPR043504">
    <property type="entry name" value="Peptidase_S1_PA_chymotrypsin"/>
</dbReference>
<gene>
    <name evidence="4" type="ORF">ACFSTE_08090</name>
</gene>
<dbReference type="SUPFAM" id="SSF49899">
    <property type="entry name" value="Concanavalin A-like lectins/glucanases"/>
    <property type="match status" value="1"/>
</dbReference>
<keyword evidence="1 2" id="KW-0732">Signal</keyword>
<dbReference type="SMART" id="SM00137">
    <property type="entry name" value="MAM"/>
    <property type="match status" value="1"/>
</dbReference>
<dbReference type="Proteomes" id="UP001597459">
    <property type="component" value="Unassembled WGS sequence"/>
</dbReference>
<dbReference type="SUPFAM" id="SSF50494">
    <property type="entry name" value="Trypsin-like serine proteases"/>
    <property type="match status" value="1"/>
</dbReference>
<evidence type="ECO:0000313" key="4">
    <source>
        <dbReference type="EMBL" id="MFD2590792.1"/>
    </source>
</evidence>
<protein>
    <submittedName>
        <fullName evidence="4">Trypsin-like peptidase domain-containing protein</fullName>
    </submittedName>
</protein>
<feature type="chain" id="PRO_5046244298" evidence="2">
    <location>
        <begin position="19"/>
        <end position="772"/>
    </location>
</feature>
<dbReference type="PANTHER" id="PTHR36234:SF5">
    <property type="entry name" value="LYSYL ENDOPEPTIDASE"/>
    <property type="match status" value="1"/>
</dbReference>
<evidence type="ECO:0000256" key="1">
    <source>
        <dbReference type="ARBA" id="ARBA00022729"/>
    </source>
</evidence>